<organism evidence="1 2">
    <name type="scientific">Aldrovandia affinis</name>
    <dbReference type="NCBI Taxonomy" id="143900"/>
    <lineage>
        <taxon>Eukaryota</taxon>
        <taxon>Metazoa</taxon>
        <taxon>Chordata</taxon>
        <taxon>Craniata</taxon>
        <taxon>Vertebrata</taxon>
        <taxon>Euteleostomi</taxon>
        <taxon>Actinopterygii</taxon>
        <taxon>Neopterygii</taxon>
        <taxon>Teleostei</taxon>
        <taxon>Notacanthiformes</taxon>
        <taxon>Halosauridae</taxon>
        <taxon>Aldrovandia</taxon>
    </lineage>
</organism>
<protein>
    <submittedName>
        <fullName evidence="1">Uncharacterized protein</fullName>
    </submittedName>
</protein>
<proteinExistence type="predicted"/>
<evidence type="ECO:0000313" key="1">
    <source>
        <dbReference type="EMBL" id="KAJ8391167.1"/>
    </source>
</evidence>
<keyword evidence="2" id="KW-1185">Reference proteome</keyword>
<comment type="caution">
    <text evidence="1">The sequence shown here is derived from an EMBL/GenBank/DDBJ whole genome shotgun (WGS) entry which is preliminary data.</text>
</comment>
<evidence type="ECO:0000313" key="2">
    <source>
        <dbReference type="Proteomes" id="UP001221898"/>
    </source>
</evidence>
<accession>A0AAD7WBN1</accession>
<reference evidence="1" key="1">
    <citation type="journal article" date="2023" name="Science">
        <title>Genome structures resolve the early diversification of teleost fishes.</title>
        <authorList>
            <person name="Parey E."/>
            <person name="Louis A."/>
            <person name="Montfort J."/>
            <person name="Bouchez O."/>
            <person name="Roques C."/>
            <person name="Iampietro C."/>
            <person name="Lluch J."/>
            <person name="Castinel A."/>
            <person name="Donnadieu C."/>
            <person name="Desvignes T."/>
            <person name="Floi Bucao C."/>
            <person name="Jouanno E."/>
            <person name="Wen M."/>
            <person name="Mejri S."/>
            <person name="Dirks R."/>
            <person name="Jansen H."/>
            <person name="Henkel C."/>
            <person name="Chen W.J."/>
            <person name="Zahm M."/>
            <person name="Cabau C."/>
            <person name="Klopp C."/>
            <person name="Thompson A.W."/>
            <person name="Robinson-Rechavi M."/>
            <person name="Braasch I."/>
            <person name="Lecointre G."/>
            <person name="Bobe J."/>
            <person name="Postlethwait J.H."/>
            <person name="Berthelot C."/>
            <person name="Roest Crollius H."/>
            <person name="Guiguen Y."/>
        </authorList>
    </citation>
    <scope>NUCLEOTIDE SEQUENCE</scope>
    <source>
        <strain evidence="1">NC1722</strain>
    </source>
</reference>
<gene>
    <name evidence="1" type="ORF">AAFF_G00095960</name>
</gene>
<dbReference type="AlphaFoldDB" id="A0AAD7WBN1"/>
<dbReference type="Proteomes" id="UP001221898">
    <property type="component" value="Unassembled WGS sequence"/>
</dbReference>
<dbReference type="EMBL" id="JAINUG010000161">
    <property type="protein sequence ID" value="KAJ8391167.1"/>
    <property type="molecule type" value="Genomic_DNA"/>
</dbReference>
<name>A0AAD7WBN1_9TELE</name>
<sequence length="80" mass="8992">MATLNMFSVLWEDVHRAWAVRTVTLPGMLLSAPGDCRWHGGISLSSFCVRWLSALSAKIARDLHKNFSPLSVQNDRCVYT</sequence>